<evidence type="ECO:0000259" key="4">
    <source>
        <dbReference type="PROSITE" id="PS01124"/>
    </source>
</evidence>
<dbReference type="Gene3D" id="1.10.10.60">
    <property type="entry name" value="Homeodomain-like"/>
    <property type="match status" value="2"/>
</dbReference>
<keyword evidence="1" id="KW-0805">Transcription regulation</keyword>
<dbReference type="InterPro" id="IPR003313">
    <property type="entry name" value="AraC-bd"/>
</dbReference>
<reference evidence="5 6" key="1">
    <citation type="journal article" date="2023" name="Genome Announc.">
        <title>Pan-Genome Analyses of the Genus Cohnella and Proposal of the Novel Species Cohnella silvisoli sp. nov., Isolated from Forest Soil.</title>
        <authorList>
            <person name="Wang C."/>
            <person name="Mao L."/>
            <person name="Bao G."/>
            <person name="Zhu H."/>
        </authorList>
    </citation>
    <scope>NUCLEOTIDE SEQUENCE [LARGE SCALE GENOMIC DNA]</scope>
    <source>
        <strain evidence="5 6">NL03-T5-1</strain>
    </source>
</reference>
<organism evidence="5 6">
    <name type="scientific">Cohnella silvisoli</name>
    <dbReference type="NCBI Taxonomy" id="2873699"/>
    <lineage>
        <taxon>Bacteria</taxon>
        <taxon>Bacillati</taxon>
        <taxon>Bacillota</taxon>
        <taxon>Bacilli</taxon>
        <taxon>Bacillales</taxon>
        <taxon>Paenibacillaceae</taxon>
        <taxon>Cohnella</taxon>
    </lineage>
</organism>
<dbReference type="SUPFAM" id="SSF46689">
    <property type="entry name" value="Homeodomain-like"/>
    <property type="match status" value="2"/>
</dbReference>
<dbReference type="SUPFAM" id="SSF51215">
    <property type="entry name" value="Regulatory protein AraC"/>
    <property type="match status" value="1"/>
</dbReference>
<evidence type="ECO:0000256" key="1">
    <source>
        <dbReference type="ARBA" id="ARBA00023015"/>
    </source>
</evidence>
<evidence type="ECO:0000313" key="6">
    <source>
        <dbReference type="Proteomes" id="UP001493487"/>
    </source>
</evidence>
<dbReference type="Pfam" id="PF12833">
    <property type="entry name" value="HTH_18"/>
    <property type="match status" value="1"/>
</dbReference>
<sequence length="302" mass="36307">MYPEMYNEQVVYQNPFLAMRIWQIDSKSQASEAVRQQLELDWKHKRFVKWHYHKEVEFLLVIRGELTVFSSEEQVVLREGDIALFGTNEPHISLQTDSQLLYFVFQIDLHKYWDQSTLNSMKHFSEVIRPLSTLNYIYRDNPDVRDQTSRLIREIYQEMNDQEIGYELAVSSRIKNMLLLLLRHDTERKLHYSDNNWLDRMQPALDYMDKHLNEKLSVDELSKKMNMSYTYFIKMFKKAVGMPFTDFVTYKRIKRAEQKLLTQDISVSEVAESVGFTNLGHFYDMFRRYNDCTPREFKGRLP</sequence>
<dbReference type="PANTHER" id="PTHR43280">
    <property type="entry name" value="ARAC-FAMILY TRANSCRIPTIONAL REGULATOR"/>
    <property type="match status" value="1"/>
</dbReference>
<dbReference type="PROSITE" id="PS01124">
    <property type="entry name" value="HTH_ARAC_FAMILY_2"/>
    <property type="match status" value="1"/>
</dbReference>
<dbReference type="InterPro" id="IPR009057">
    <property type="entry name" value="Homeodomain-like_sf"/>
</dbReference>
<dbReference type="RefSeq" id="WP_232183050.1">
    <property type="nucleotide sequence ID" value="NZ_JAIOAP010000001.1"/>
</dbReference>
<keyword evidence="6" id="KW-1185">Reference proteome</keyword>
<dbReference type="Pfam" id="PF02311">
    <property type="entry name" value="AraC_binding"/>
    <property type="match status" value="1"/>
</dbReference>
<dbReference type="PANTHER" id="PTHR43280:SF27">
    <property type="entry name" value="TRANSCRIPTIONAL REGULATOR MTLR"/>
    <property type="match status" value="1"/>
</dbReference>
<feature type="domain" description="HTH araC/xylS-type" evidence="4">
    <location>
        <begin position="202"/>
        <end position="300"/>
    </location>
</feature>
<dbReference type="SMART" id="SM00342">
    <property type="entry name" value="HTH_ARAC"/>
    <property type="match status" value="1"/>
</dbReference>
<evidence type="ECO:0000256" key="2">
    <source>
        <dbReference type="ARBA" id="ARBA00023125"/>
    </source>
</evidence>
<gene>
    <name evidence="5" type="ORF">QJS35_00705</name>
</gene>
<keyword evidence="3" id="KW-0804">Transcription</keyword>
<dbReference type="InterPro" id="IPR037923">
    <property type="entry name" value="HTH-like"/>
</dbReference>
<dbReference type="InterPro" id="IPR018060">
    <property type="entry name" value="HTH_AraC"/>
</dbReference>
<name>A0ABV1KLA0_9BACL</name>
<dbReference type="EMBL" id="JASKHM010000001">
    <property type="protein sequence ID" value="MEQ4480904.1"/>
    <property type="molecule type" value="Genomic_DNA"/>
</dbReference>
<dbReference type="InterPro" id="IPR014710">
    <property type="entry name" value="RmlC-like_jellyroll"/>
</dbReference>
<dbReference type="PROSITE" id="PS00041">
    <property type="entry name" value="HTH_ARAC_FAMILY_1"/>
    <property type="match status" value="1"/>
</dbReference>
<comment type="caution">
    <text evidence="5">The sequence shown here is derived from an EMBL/GenBank/DDBJ whole genome shotgun (WGS) entry which is preliminary data.</text>
</comment>
<dbReference type="InterPro" id="IPR018062">
    <property type="entry name" value="HTH_AraC-typ_CS"/>
</dbReference>
<evidence type="ECO:0000313" key="5">
    <source>
        <dbReference type="EMBL" id="MEQ4480904.1"/>
    </source>
</evidence>
<dbReference type="Gene3D" id="2.60.120.10">
    <property type="entry name" value="Jelly Rolls"/>
    <property type="match status" value="1"/>
</dbReference>
<keyword evidence="2" id="KW-0238">DNA-binding</keyword>
<evidence type="ECO:0000256" key="3">
    <source>
        <dbReference type="ARBA" id="ARBA00023163"/>
    </source>
</evidence>
<protein>
    <submittedName>
        <fullName evidence="5">AraC family transcriptional regulator</fullName>
    </submittedName>
</protein>
<dbReference type="Proteomes" id="UP001493487">
    <property type="component" value="Unassembled WGS sequence"/>
</dbReference>
<proteinExistence type="predicted"/>
<accession>A0ABV1KLA0</accession>